<protein>
    <recommendedName>
        <fullName evidence="13">PIPK domain-containing protein</fullName>
    </recommendedName>
</protein>
<keyword evidence="5" id="KW-0808">Transferase</keyword>
<comment type="subcellular location">
    <subcellularLocation>
        <location evidence="1">Membrane</location>
        <topology evidence="1">Multi-pass membrane protein</topology>
    </subcellularLocation>
</comment>
<feature type="transmembrane region" description="Helical" evidence="7">
    <location>
        <begin position="343"/>
        <end position="366"/>
    </location>
</feature>
<sequence>MKGHEGNVTDSYYTCTCCFLLDCGSFFTCVSSHHRRRFSFAILFRRSLSPYVLMIPAAVDASLDDDELRQPALIFDSQRGQESINTQTRGCNETDDVNKIRAEEEAPPPAALSPCGSVTPPAEPGVRVVADLLRAPTAEAQKSQLVMSFGVFILSLLLGASALLFYDEILDVTGIQSGLLLGSVGSLSMCGVIIISYLSTKWYRRHMHILLLNLALCEFCLAISFLLEPAWNRLGAGVGSDLSCRWLSTAREYLIMCSSAWTTCTALDLYYLMTNPFTSPRLNRHKYQGIAHVTALASAVIMCVSNSFESPVAVGNFCWVGADTQARSDHISYKQPSGSTTGIWVFIVTPATISMVANLYVTLVSYGRLRRGVSATLRNRRVLLREGFVTTVTLIAYSAVLWGVYGAYWLTPSATQARRLSRLFAFLLSYRGSVPFILWCLYKRPQHKKQKSSVVVDGTRSQKLSSIEDEEEEDDDAVRPQMNLALLDELVFYTTHGIAKAVRITSTLGQYPPSHSRVEQPDQHSEHGPAQYSFMVQPSPEDAALNECRFTAFHPLEFQRIRRFYGIDDDAYLSSLRSCTTPKVSEGASGSFVYYSSDRSYVVKSLTRSESVFLHGILNDYTVYIEEQNGESFLTRFHGSYCLELYGRPTYFVVMENVFDVQQGISIHQRYDIKGSWVDRNAQKPRRGAEATCRHCNLSFRCGETNTRSNDRLRRNVCPNRAGAPHEPNVVLKDMDLTMKLRFGKNAGRKLLAQLMRDSDFLCTHGVMDYSLLLGVIEVSYLVNRHNILTRDGSVFLPPDSFTGKPGFPREQADSESTGNSERVKQSTQCLRAAEVVIGPGFYYIGVIDMLQTWNWSKRLERFMKTVLFRKDPDGISAMPPKPYRDRFHRKLREIIHLGNNSSIVPSTAATVENADGCMEDIGGGDSTRADAELGDDEYDRMTHIRPRGVALPAVNHIVAPTSKDGQQSRTDSEKIPMTPSALGRVLGSSL</sequence>
<dbReference type="GO" id="GO:0005524">
    <property type="term" value="F:ATP binding"/>
    <property type="evidence" value="ECO:0007669"/>
    <property type="project" value="UniProtKB-UniRule"/>
</dbReference>
<dbReference type="CDD" id="cd00139">
    <property type="entry name" value="PIPKc"/>
    <property type="match status" value="1"/>
</dbReference>
<evidence type="ECO:0000256" key="1">
    <source>
        <dbReference type="ARBA" id="ARBA00004141"/>
    </source>
</evidence>
<dbReference type="Gene3D" id="3.30.810.10">
    <property type="entry name" value="2-Layer Sandwich"/>
    <property type="match status" value="1"/>
</dbReference>
<keyword evidence="3 7" id="KW-1133">Transmembrane helix</keyword>
<feature type="domain" description="PIPK" evidence="10">
    <location>
        <begin position="488"/>
        <end position="896"/>
    </location>
</feature>
<keyword evidence="5" id="KW-0067">ATP-binding</keyword>
<dbReference type="InterPro" id="IPR023610">
    <property type="entry name" value="PInositol-4/5-P-5/4-kinase"/>
</dbReference>
<keyword evidence="2 7" id="KW-0812">Transmembrane</keyword>
<dbReference type="Gene3D" id="1.20.1070.10">
    <property type="entry name" value="Rhodopsin 7-helix transmembrane proteins"/>
    <property type="match status" value="1"/>
</dbReference>
<feature type="transmembrane region" description="Helical" evidence="7">
    <location>
        <begin position="178"/>
        <end position="198"/>
    </location>
</feature>
<feature type="compositionally biased region" description="Polar residues" evidence="6">
    <location>
        <begin position="815"/>
        <end position="824"/>
    </location>
</feature>
<name>A0A081AE16_PHYNI</name>
<evidence type="ECO:0000256" key="6">
    <source>
        <dbReference type="SAM" id="MobiDB-lite"/>
    </source>
</evidence>
<dbReference type="InterPro" id="IPR002498">
    <property type="entry name" value="PInositol-4-P-4/5-kinase_core"/>
</dbReference>
<dbReference type="PANTHER" id="PTHR23086">
    <property type="entry name" value="PHOSPHATIDYLINOSITOL-4-PHOSPHATE 5-KINASE"/>
    <property type="match status" value="1"/>
</dbReference>
<dbReference type="InterPro" id="IPR027483">
    <property type="entry name" value="PInositol-4-P-4/5-kinase_C_sf"/>
</dbReference>
<feature type="domain" description="G-protein coupled receptors family 2 profile 2" evidence="8">
    <location>
        <begin position="175"/>
        <end position="443"/>
    </location>
</feature>
<evidence type="ECO:0000256" key="4">
    <source>
        <dbReference type="ARBA" id="ARBA00023136"/>
    </source>
</evidence>
<feature type="transmembrane region" description="Helical" evidence="7">
    <location>
        <begin position="210"/>
        <end position="227"/>
    </location>
</feature>
<keyword evidence="4 7" id="KW-0472">Membrane</keyword>
<dbReference type="SUPFAM" id="SSF56104">
    <property type="entry name" value="SAICAR synthase-like"/>
    <property type="match status" value="2"/>
</dbReference>
<evidence type="ECO:0000256" key="2">
    <source>
        <dbReference type="ARBA" id="ARBA00022692"/>
    </source>
</evidence>
<proteinExistence type="predicted"/>
<dbReference type="InterPro" id="IPR017452">
    <property type="entry name" value="GPCR_Rhodpsn_7TM"/>
</dbReference>
<dbReference type="PROSITE" id="PS51455">
    <property type="entry name" value="PIPK"/>
    <property type="match status" value="1"/>
</dbReference>
<feature type="region of interest" description="Disordered" evidence="6">
    <location>
        <begin position="510"/>
        <end position="530"/>
    </location>
</feature>
<dbReference type="Pfam" id="PF01504">
    <property type="entry name" value="PIP5K"/>
    <property type="match status" value="1"/>
</dbReference>
<dbReference type="Gene3D" id="3.30.800.10">
    <property type="entry name" value="Phosphatidylinositol Phosphate Kinase II Beta"/>
    <property type="match status" value="1"/>
</dbReference>
<feature type="domain" description="G-protein coupled receptors family 1 profile" evidence="9">
    <location>
        <begin position="189"/>
        <end position="439"/>
    </location>
</feature>
<feature type="transmembrane region" description="Helical" evidence="7">
    <location>
        <begin position="387"/>
        <end position="411"/>
    </location>
</feature>
<dbReference type="Proteomes" id="UP000028582">
    <property type="component" value="Unassembled WGS sequence"/>
</dbReference>
<evidence type="ECO:0000313" key="12">
    <source>
        <dbReference type="Proteomes" id="UP000028582"/>
    </source>
</evidence>
<evidence type="ECO:0000259" key="10">
    <source>
        <dbReference type="PROSITE" id="PS51455"/>
    </source>
</evidence>
<gene>
    <name evidence="11" type="ORF">F444_07647</name>
</gene>
<dbReference type="OrthoDB" id="70770at2759"/>
<dbReference type="InterPro" id="IPR027484">
    <property type="entry name" value="PInositol-4-P-5-kinase_N"/>
</dbReference>
<dbReference type="PROSITE" id="PS50261">
    <property type="entry name" value="G_PROTEIN_RECEP_F2_4"/>
    <property type="match status" value="1"/>
</dbReference>
<evidence type="ECO:0000259" key="8">
    <source>
        <dbReference type="PROSITE" id="PS50261"/>
    </source>
</evidence>
<organism evidence="11 12">
    <name type="scientific">Phytophthora nicotianae P1976</name>
    <dbReference type="NCBI Taxonomy" id="1317066"/>
    <lineage>
        <taxon>Eukaryota</taxon>
        <taxon>Sar</taxon>
        <taxon>Stramenopiles</taxon>
        <taxon>Oomycota</taxon>
        <taxon>Peronosporomycetes</taxon>
        <taxon>Peronosporales</taxon>
        <taxon>Peronosporaceae</taxon>
        <taxon>Phytophthora</taxon>
    </lineage>
</organism>
<feature type="transmembrane region" description="Helical" evidence="7">
    <location>
        <begin position="145"/>
        <end position="166"/>
    </location>
</feature>
<evidence type="ECO:0000313" key="11">
    <source>
        <dbReference type="EMBL" id="ETO77127.1"/>
    </source>
</evidence>
<reference evidence="11 12" key="1">
    <citation type="submission" date="2013-11" db="EMBL/GenBank/DDBJ databases">
        <title>The Genome Sequence of Phytophthora parasitica P1976.</title>
        <authorList>
            <consortium name="The Broad Institute Genomics Platform"/>
            <person name="Russ C."/>
            <person name="Tyler B."/>
            <person name="Panabieres F."/>
            <person name="Shan W."/>
            <person name="Tripathy S."/>
            <person name="Grunwald N."/>
            <person name="Machado M."/>
            <person name="Johnson C.S."/>
            <person name="Walker B."/>
            <person name="Young S."/>
            <person name="Zeng Q."/>
            <person name="Gargeya S."/>
            <person name="Fitzgerald M."/>
            <person name="Haas B."/>
            <person name="Abouelleil A."/>
            <person name="Allen A.W."/>
            <person name="Alvarado L."/>
            <person name="Arachchi H.M."/>
            <person name="Berlin A.M."/>
            <person name="Chapman S.B."/>
            <person name="Gainer-Dewar J."/>
            <person name="Goldberg J."/>
            <person name="Griggs A."/>
            <person name="Gujja S."/>
            <person name="Hansen M."/>
            <person name="Howarth C."/>
            <person name="Imamovic A."/>
            <person name="Ireland A."/>
            <person name="Larimer J."/>
            <person name="McCowan C."/>
            <person name="Murphy C."/>
            <person name="Pearson M."/>
            <person name="Poon T.W."/>
            <person name="Priest M."/>
            <person name="Roberts A."/>
            <person name="Saif S."/>
            <person name="Shea T."/>
            <person name="Sisk P."/>
            <person name="Sykes S."/>
            <person name="Wortman J."/>
            <person name="Nusbaum C."/>
            <person name="Birren B."/>
        </authorList>
    </citation>
    <scope>NUCLEOTIDE SEQUENCE [LARGE SCALE GENOMIC DNA]</scope>
    <source>
        <strain evidence="11 12">P1976</strain>
    </source>
</reference>
<evidence type="ECO:0000256" key="7">
    <source>
        <dbReference type="SAM" id="Phobius"/>
    </source>
</evidence>
<evidence type="ECO:0000256" key="3">
    <source>
        <dbReference type="ARBA" id="ARBA00022989"/>
    </source>
</evidence>
<dbReference type="SUPFAM" id="SSF81321">
    <property type="entry name" value="Family A G protein-coupled receptor-like"/>
    <property type="match status" value="1"/>
</dbReference>
<dbReference type="SMART" id="SM00330">
    <property type="entry name" value="PIPKc"/>
    <property type="match status" value="1"/>
</dbReference>
<dbReference type="InterPro" id="IPR017981">
    <property type="entry name" value="GPCR_2-like_7TM"/>
</dbReference>
<dbReference type="GO" id="GO:0004888">
    <property type="term" value="F:transmembrane signaling receptor activity"/>
    <property type="evidence" value="ECO:0007669"/>
    <property type="project" value="InterPro"/>
</dbReference>
<dbReference type="EMBL" id="ANJA01001458">
    <property type="protein sequence ID" value="ETO77127.1"/>
    <property type="molecule type" value="Genomic_DNA"/>
</dbReference>
<dbReference type="Pfam" id="PF05462">
    <property type="entry name" value="Dicty_CAR"/>
    <property type="match status" value="1"/>
</dbReference>
<feature type="region of interest" description="Disordered" evidence="6">
    <location>
        <begin position="804"/>
        <end position="824"/>
    </location>
</feature>
<dbReference type="GO" id="GO:0046854">
    <property type="term" value="P:phosphatidylinositol phosphate biosynthetic process"/>
    <property type="evidence" value="ECO:0007669"/>
    <property type="project" value="TreeGrafter"/>
</dbReference>
<dbReference type="GO" id="GO:0007166">
    <property type="term" value="P:cell surface receptor signaling pathway"/>
    <property type="evidence" value="ECO:0007669"/>
    <property type="project" value="InterPro"/>
</dbReference>
<evidence type="ECO:0008006" key="13">
    <source>
        <dbReference type="Google" id="ProtNLM"/>
    </source>
</evidence>
<feature type="region of interest" description="Disordered" evidence="6">
    <location>
        <begin position="961"/>
        <end position="980"/>
    </location>
</feature>
<dbReference type="PANTHER" id="PTHR23086:SF8">
    <property type="entry name" value="PHOSPHATIDYLINOSITOL 5-PHOSPHATE 4-KINASE, ISOFORM A"/>
    <property type="match status" value="1"/>
</dbReference>
<evidence type="ECO:0000256" key="5">
    <source>
        <dbReference type="PROSITE-ProRule" id="PRU00781"/>
    </source>
</evidence>
<dbReference type="GO" id="GO:0005886">
    <property type="term" value="C:plasma membrane"/>
    <property type="evidence" value="ECO:0007669"/>
    <property type="project" value="TreeGrafter"/>
</dbReference>
<dbReference type="GO" id="GO:0016308">
    <property type="term" value="F:1-phosphatidylinositol-4-phosphate 5-kinase activity"/>
    <property type="evidence" value="ECO:0007669"/>
    <property type="project" value="TreeGrafter"/>
</dbReference>
<comment type="caution">
    <text evidence="11">The sequence shown here is derived from an EMBL/GenBank/DDBJ whole genome shotgun (WGS) entry which is preliminary data.</text>
</comment>
<dbReference type="AlphaFoldDB" id="A0A081AE16"/>
<keyword evidence="5" id="KW-0418">Kinase</keyword>
<keyword evidence="5" id="KW-0547">Nucleotide-binding</keyword>
<dbReference type="PROSITE" id="PS50262">
    <property type="entry name" value="G_PROTEIN_RECEP_F1_2"/>
    <property type="match status" value="1"/>
</dbReference>
<evidence type="ECO:0000259" key="9">
    <source>
        <dbReference type="PROSITE" id="PS50262"/>
    </source>
</evidence>
<accession>A0A081AE16</accession>
<feature type="compositionally biased region" description="Basic and acidic residues" evidence="6">
    <location>
        <begin position="516"/>
        <end position="527"/>
    </location>
</feature>